<dbReference type="Proteomes" id="UP000886523">
    <property type="component" value="Unassembled WGS sequence"/>
</dbReference>
<keyword evidence="3" id="KW-1185">Reference proteome</keyword>
<accession>A0A9P6DVA3</accession>
<protein>
    <submittedName>
        <fullName evidence="2">Uncharacterized protein</fullName>
    </submittedName>
</protein>
<dbReference type="AlphaFoldDB" id="A0A9P6DVA3"/>
<gene>
    <name evidence="2" type="ORF">BS47DRAFT_1342279</name>
</gene>
<dbReference type="EMBL" id="MU128953">
    <property type="protein sequence ID" value="KAF9515122.1"/>
    <property type="molecule type" value="Genomic_DNA"/>
</dbReference>
<reference evidence="2" key="1">
    <citation type="journal article" date="2020" name="Nat. Commun.">
        <title>Large-scale genome sequencing of mycorrhizal fungi provides insights into the early evolution of symbiotic traits.</title>
        <authorList>
            <person name="Miyauchi S."/>
            <person name="Kiss E."/>
            <person name="Kuo A."/>
            <person name="Drula E."/>
            <person name="Kohler A."/>
            <person name="Sanchez-Garcia M."/>
            <person name="Morin E."/>
            <person name="Andreopoulos B."/>
            <person name="Barry K.W."/>
            <person name="Bonito G."/>
            <person name="Buee M."/>
            <person name="Carver A."/>
            <person name="Chen C."/>
            <person name="Cichocki N."/>
            <person name="Clum A."/>
            <person name="Culley D."/>
            <person name="Crous P.W."/>
            <person name="Fauchery L."/>
            <person name="Girlanda M."/>
            <person name="Hayes R.D."/>
            <person name="Keri Z."/>
            <person name="LaButti K."/>
            <person name="Lipzen A."/>
            <person name="Lombard V."/>
            <person name="Magnuson J."/>
            <person name="Maillard F."/>
            <person name="Murat C."/>
            <person name="Nolan M."/>
            <person name="Ohm R.A."/>
            <person name="Pangilinan J."/>
            <person name="Pereira M.F."/>
            <person name="Perotto S."/>
            <person name="Peter M."/>
            <person name="Pfister S."/>
            <person name="Riley R."/>
            <person name="Sitrit Y."/>
            <person name="Stielow J.B."/>
            <person name="Szollosi G."/>
            <person name="Zifcakova L."/>
            <person name="Stursova M."/>
            <person name="Spatafora J.W."/>
            <person name="Tedersoo L."/>
            <person name="Vaario L.M."/>
            <person name="Yamada A."/>
            <person name="Yan M."/>
            <person name="Wang P."/>
            <person name="Xu J."/>
            <person name="Bruns T."/>
            <person name="Baldrian P."/>
            <person name="Vilgalys R."/>
            <person name="Dunand C."/>
            <person name="Henrissat B."/>
            <person name="Grigoriev I.V."/>
            <person name="Hibbett D."/>
            <person name="Nagy L.G."/>
            <person name="Martin F.M."/>
        </authorList>
    </citation>
    <scope>NUCLEOTIDE SEQUENCE</scope>
    <source>
        <strain evidence="2">UP504</strain>
    </source>
</reference>
<feature type="compositionally biased region" description="Polar residues" evidence="1">
    <location>
        <begin position="1"/>
        <end position="13"/>
    </location>
</feature>
<evidence type="ECO:0000313" key="2">
    <source>
        <dbReference type="EMBL" id="KAF9515122.1"/>
    </source>
</evidence>
<evidence type="ECO:0000313" key="3">
    <source>
        <dbReference type="Proteomes" id="UP000886523"/>
    </source>
</evidence>
<evidence type="ECO:0000256" key="1">
    <source>
        <dbReference type="SAM" id="MobiDB-lite"/>
    </source>
</evidence>
<name>A0A9P6DVA3_9AGAM</name>
<sequence length="67" mass="7432">MTNLVSTGENSISPRPDHTPRPAKAASRLPQPPGQHHSATIVPETCFPCSYYYVLGHCRFPTLEKKI</sequence>
<feature type="region of interest" description="Disordered" evidence="1">
    <location>
        <begin position="1"/>
        <end position="37"/>
    </location>
</feature>
<organism evidence="2 3">
    <name type="scientific">Hydnum rufescens UP504</name>
    <dbReference type="NCBI Taxonomy" id="1448309"/>
    <lineage>
        <taxon>Eukaryota</taxon>
        <taxon>Fungi</taxon>
        <taxon>Dikarya</taxon>
        <taxon>Basidiomycota</taxon>
        <taxon>Agaricomycotina</taxon>
        <taxon>Agaricomycetes</taxon>
        <taxon>Cantharellales</taxon>
        <taxon>Hydnaceae</taxon>
        <taxon>Hydnum</taxon>
    </lineage>
</organism>
<proteinExistence type="predicted"/>
<comment type="caution">
    <text evidence="2">The sequence shown here is derived from an EMBL/GenBank/DDBJ whole genome shotgun (WGS) entry which is preliminary data.</text>
</comment>